<protein>
    <submittedName>
        <fullName evidence="6">Putative zinc-finger</fullName>
    </submittedName>
</protein>
<feature type="domain" description="Putative zinc-finger" evidence="5">
    <location>
        <begin position="11"/>
        <end position="37"/>
    </location>
</feature>
<keyword evidence="4" id="KW-0472">Membrane</keyword>
<gene>
    <name evidence="6" type="ORF">SAMN05661093_00748</name>
</gene>
<accession>A0A1Y5WY90</accession>
<evidence type="ECO:0000313" key="7">
    <source>
        <dbReference type="Proteomes" id="UP000192674"/>
    </source>
</evidence>
<keyword evidence="2" id="KW-0804">Transcription</keyword>
<dbReference type="AlphaFoldDB" id="A0A1Y5WY90"/>
<dbReference type="InterPro" id="IPR027383">
    <property type="entry name" value="Znf_put"/>
</dbReference>
<sequence>MSASEQQHVDIDAFVAGELTPEQAAEVEQHIAGCEECGREVDTLRELQDILGEVPPEALLEGYPEDADLVLQRTLRQMRNESSSTQRRTRLLTVAAAVVAAAVLVGGGVVLGQSTSTTEQRADPTPTPTTTQPPGVRFASATDSATGARITARITPAAGWSRINAAVSGIPAGEQCRLIVVSKDGTHESAGSWVVPPKEKADGTTLDGSALIPAEDVTAVIVETTTGKQYVSVNV</sequence>
<keyword evidence="6" id="KW-0479">Metal-binding</keyword>
<evidence type="ECO:0000256" key="2">
    <source>
        <dbReference type="ARBA" id="ARBA00023163"/>
    </source>
</evidence>
<keyword evidence="6" id="KW-0863">Zinc-finger</keyword>
<dbReference type="RefSeq" id="WP_084424568.1">
    <property type="nucleotide sequence ID" value="NZ_FWXV01000001.1"/>
</dbReference>
<keyword evidence="4" id="KW-1133">Transmembrane helix</keyword>
<dbReference type="Proteomes" id="UP000192674">
    <property type="component" value="Unassembled WGS sequence"/>
</dbReference>
<keyword evidence="4" id="KW-0812">Transmembrane</keyword>
<dbReference type="Pfam" id="PF13490">
    <property type="entry name" value="zf-HC2"/>
    <property type="match status" value="1"/>
</dbReference>
<evidence type="ECO:0000256" key="1">
    <source>
        <dbReference type="ARBA" id="ARBA00023015"/>
    </source>
</evidence>
<proteinExistence type="predicted"/>
<reference evidence="6 7" key="1">
    <citation type="submission" date="2017-04" db="EMBL/GenBank/DDBJ databases">
        <authorList>
            <person name="Afonso C.L."/>
            <person name="Miller P.J."/>
            <person name="Scott M.A."/>
            <person name="Spackman E."/>
            <person name="Goraichik I."/>
            <person name="Dimitrov K.M."/>
            <person name="Suarez D.L."/>
            <person name="Swayne D.E."/>
        </authorList>
    </citation>
    <scope>NUCLEOTIDE SEQUENCE [LARGE SCALE GENOMIC DNA]</scope>
    <source>
        <strain evidence="6 7">DSM 43828</strain>
    </source>
</reference>
<keyword evidence="7" id="KW-1185">Reference proteome</keyword>
<keyword evidence="6" id="KW-0862">Zinc</keyword>
<dbReference type="OrthoDB" id="5185837at2"/>
<dbReference type="GO" id="GO:0008270">
    <property type="term" value="F:zinc ion binding"/>
    <property type="evidence" value="ECO:0007669"/>
    <property type="project" value="UniProtKB-KW"/>
</dbReference>
<evidence type="ECO:0000256" key="4">
    <source>
        <dbReference type="SAM" id="Phobius"/>
    </source>
</evidence>
<dbReference type="InterPro" id="IPR041916">
    <property type="entry name" value="Anti_sigma_zinc_sf"/>
</dbReference>
<dbReference type="EMBL" id="FWXV01000001">
    <property type="protein sequence ID" value="SMC59046.1"/>
    <property type="molecule type" value="Genomic_DNA"/>
</dbReference>
<feature type="transmembrane region" description="Helical" evidence="4">
    <location>
        <begin position="91"/>
        <end position="111"/>
    </location>
</feature>
<keyword evidence="1" id="KW-0805">Transcription regulation</keyword>
<dbReference type="Gene3D" id="1.10.10.1320">
    <property type="entry name" value="Anti-sigma factor, zinc-finger domain"/>
    <property type="match status" value="1"/>
</dbReference>
<evidence type="ECO:0000313" key="6">
    <source>
        <dbReference type="EMBL" id="SMC59046.1"/>
    </source>
</evidence>
<evidence type="ECO:0000256" key="3">
    <source>
        <dbReference type="SAM" id="MobiDB-lite"/>
    </source>
</evidence>
<name>A0A1Y5WY90_KIBAR</name>
<feature type="region of interest" description="Disordered" evidence="3">
    <location>
        <begin position="115"/>
        <end position="134"/>
    </location>
</feature>
<organism evidence="6 7">
    <name type="scientific">Kibdelosporangium aridum</name>
    <dbReference type="NCBI Taxonomy" id="2030"/>
    <lineage>
        <taxon>Bacteria</taxon>
        <taxon>Bacillati</taxon>
        <taxon>Actinomycetota</taxon>
        <taxon>Actinomycetes</taxon>
        <taxon>Pseudonocardiales</taxon>
        <taxon>Pseudonocardiaceae</taxon>
        <taxon>Kibdelosporangium</taxon>
    </lineage>
</organism>
<evidence type="ECO:0000259" key="5">
    <source>
        <dbReference type="Pfam" id="PF13490"/>
    </source>
</evidence>